<keyword evidence="6" id="KW-0119">Carbohydrate metabolism</keyword>
<comment type="similarity">
    <text evidence="2 9">Belongs to the glycosyl hydrolase 1 family.</text>
</comment>
<dbReference type="PROSITE" id="PS00653">
    <property type="entry name" value="GLYCOSYL_HYDROL_F1_2"/>
    <property type="match status" value="1"/>
</dbReference>
<sequence>MNPILTRRQFTKAIGGLAAACTLPLAAKAQATTAAAAGAQGSTAKRAFPIGFVWGTATAAYQVEGAVKVDGRGESIWDVYAHTPGRIVHGDTADVADDSYHRYPEDIALMRGLGVGAYRFSVAWPRIFPDGTGRPNAKGVDYYKRLVDALRTAGIEPYCTLYHWDLPEALQRKGGWQNRDTAKAFADYAGYMAGQLDGRVQHFMTMNEISTFIGNGYGSASMAPGLGLKGQALEQARHYALLGHGLAVQAIRAATHAKTRVGSAEGINAAMPAFDEPEHVAAARKAAVEENAGYLTAMHTGRYTDLYLKTLGADAPKFTTEEMRIIGSKTDFQGLNIYTGDYYIAADNERGYEAVPFPSSYPNMQSSWIQFAPGAIYWGPKLMAEALGISDIYITENGTSSTAAPDTQGRVLDTDRVMFLQQYLGELQRGIADGAPVRGYFLWSLLDNFEWSRGYSERFGITWVDFATQKRTPKLSSRFYHDVIAGNAI</sequence>
<name>A0ABV3QAR6_9GAMM</name>
<dbReference type="RefSeq" id="WP_367852988.1">
    <property type="nucleotide sequence ID" value="NZ_JBFOHK010000001.1"/>
</dbReference>
<dbReference type="InterPro" id="IPR006311">
    <property type="entry name" value="TAT_signal"/>
</dbReference>
<gene>
    <name evidence="11" type="ORF">ABQJ54_04100</name>
</gene>
<dbReference type="Gene3D" id="3.20.20.80">
    <property type="entry name" value="Glycosidases"/>
    <property type="match status" value="1"/>
</dbReference>
<proteinExistence type="inferred from homology"/>
<keyword evidence="5" id="KW-0136">Cellulose degradation</keyword>
<dbReference type="EMBL" id="JBFOHK010000001">
    <property type="protein sequence ID" value="MEW9570920.1"/>
    <property type="molecule type" value="Genomic_DNA"/>
</dbReference>
<evidence type="ECO:0000256" key="9">
    <source>
        <dbReference type="RuleBase" id="RU361175"/>
    </source>
</evidence>
<keyword evidence="7 9" id="KW-0326">Glycosidase</keyword>
<feature type="signal peptide" evidence="10">
    <location>
        <begin position="1"/>
        <end position="31"/>
    </location>
</feature>
<keyword evidence="10" id="KW-0732">Signal</keyword>
<evidence type="ECO:0000313" key="12">
    <source>
        <dbReference type="Proteomes" id="UP001556220"/>
    </source>
</evidence>
<evidence type="ECO:0000256" key="4">
    <source>
        <dbReference type="ARBA" id="ARBA00022801"/>
    </source>
</evidence>
<evidence type="ECO:0000256" key="3">
    <source>
        <dbReference type="ARBA" id="ARBA00012744"/>
    </source>
</evidence>
<dbReference type="PRINTS" id="PR00131">
    <property type="entry name" value="GLHYDRLASE1"/>
</dbReference>
<dbReference type="InterPro" id="IPR033132">
    <property type="entry name" value="GH_1_N_CS"/>
</dbReference>
<dbReference type="InterPro" id="IPR017853">
    <property type="entry name" value="GH"/>
</dbReference>
<keyword evidence="4 9" id="KW-0378">Hydrolase</keyword>
<protein>
    <recommendedName>
        <fullName evidence="3 9">Beta-glucosidase</fullName>
        <ecNumber evidence="3 9">3.2.1.21</ecNumber>
    </recommendedName>
</protein>
<comment type="catalytic activity">
    <reaction evidence="1 9">
        <text>Hydrolysis of terminal, non-reducing beta-D-glucosyl residues with release of beta-D-glucose.</text>
        <dbReference type="EC" id="3.2.1.21"/>
    </reaction>
</comment>
<dbReference type="EC" id="3.2.1.21" evidence="3 9"/>
<dbReference type="InterPro" id="IPR017736">
    <property type="entry name" value="Glyco_hydro_1_beta-glucosidase"/>
</dbReference>
<evidence type="ECO:0000256" key="6">
    <source>
        <dbReference type="ARBA" id="ARBA00023277"/>
    </source>
</evidence>
<evidence type="ECO:0000313" key="11">
    <source>
        <dbReference type="EMBL" id="MEW9570920.1"/>
    </source>
</evidence>
<evidence type="ECO:0000256" key="10">
    <source>
        <dbReference type="SAM" id="SignalP"/>
    </source>
</evidence>
<dbReference type="PANTHER" id="PTHR10353:SF36">
    <property type="entry name" value="LP05116P"/>
    <property type="match status" value="1"/>
</dbReference>
<reference evidence="11 12" key="1">
    <citation type="submission" date="2024-06" db="EMBL/GenBank/DDBJ databases">
        <authorList>
            <person name="Woo H."/>
        </authorList>
    </citation>
    <scope>NUCLEOTIDE SEQUENCE [LARGE SCALE GENOMIC DNA]</scope>
    <source>
        <strain evidence="11 12">Si-c</strain>
    </source>
</reference>
<keyword evidence="8" id="KW-0624">Polysaccharide degradation</keyword>
<organism evidence="11 12">
    <name type="scientific">Rhodanobacter lycopersici</name>
    <dbReference type="NCBI Taxonomy" id="3162487"/>
    <lineage>
        <taxon>Bacteria</taxon>
        <taxon>Pseudomonadati</taxon>
        <taxon>Pseudomonadota</taxon>
        <taxon>Gammaproteobacteria</taxon>
        <taxon>Lysobacterales</taxon>
        <taxon>Rhodanobacteraceae</taxon>
        <taxon>Rhodanobacter</taxon>
    </lineage>
</organism>
<evidence type="ECO:0000256" key="8">
    <source>
        <dbReference type="ARBA" id="ARBA00023326"/>
    </source>
</evidence>
<evidence type="ECO:0000256" key="5">
    <source>
        <dbReference type="ARBA" id="ARBA00023001"/>
    </source>
</evidence>
<dbReference type="Proteomes" id="UP001556220">
    <property type="component" value="Unassembled WGS sequence"/>
</dbReference>
<feature type="chain" id="PRO_5045886528" description="Beta-glucosidase" evidence="10">
    <location>
        <begin position="32"/>
        <end position="489"/>
    </location>
</feature>
<dbReference type="InterPro" id="IPR001360">
    <property type="entry name" value="Glyco_hydro_1"/>
</dbReference>
<evidence type="ECO:0000256" key="2">
    <source>
        <dbReference type="ARBA" id="ARBA00010838"/>
    </source>
</evidence>
<evidence type="ECO:0000256" key="1">
    <source>
        <dbReference type="ARBA" id="ARBA00000448"/>
    </source>
</evidence>
<accession>A0ABV3QAR6</accession>
<dbReference type="PROSITE" id="PS51318">
    <property type="entry name" value="TAT"/>
    <property type="match status" value="1"/>
</dbReference>
<dbReference type="Pfam" id="PF00232">
    <property type="entry name" value="Glyco_hydro_1"/>
    <property type="match status" value="1"/>
</dbReference>
<dbReference type="SUPFAM" id="SSF51445">
    <property type="entry name" value="(Trans)glycosidases"/>
    <property type="match status" value="1"/>
</dbReference>
<comment type="caution">
    <text evidence="11">The sequence shown here is derived from an EMBL/GenBank/DDBJ whole genome shotgun (WGS) entry which is preliminary data.</text>
</comment>
<dbReference type="GO" id="GO:0008422">
    <property type="term" value="F:beta-glucosidase activity"/>
    <property type="evidence" value="ECO:0007669"/>
    <property type="project" value="UniProtKB-EC"/>
</dbReference>
<dbReference type="NCBIfam" id="TIGR03356">
    <property type="entry name" value="BGL"/>
    <property type="match status" value="1"/>
</dbReference>
<dbReference type="PANTHER" id="PTHR10353">
    <property type="entry name" value="GLYCOSYL HYDROLASE"/>
    <property type="match status" value="1"/>
</dbReference>
<evidence type="ECO:0000256" key="7">
    <source>
        <dbReference type="ARBA" id="ARBA00023295"/>
    </source>
</evidence>
<keyword evidence="12" id="KW-1185">Reference proteome</keyword>